<feature type="compositionally biased region" description="Polar residues" evidence="4">
    <location>
        <begin position="607"/>
        <end position="616"/>
    </location>
</feature>
<keyword evidence="2 3" id="KW-0040">ANK repeat</keyword>
<dbReference type="PANTHER" id="PTHR24171">
    <property type="entry name" value="ANKYRIN REPEAT DOMAIN-CONTAINING PROTEIN 39-RELATED"/>
    <property type="match status" value="1"/>
</dbReference>
<protein>
    <submittedName>
        <fullName evidence="5">FOG: Ankyrin repeat</fullName>
    </submittedName>
</protein>
<feature type="region of interest" description="Disordered" evidence="4">
    <location>
        <begin position="321"/>
        <end position="632"/>
    </location>
</feature>
<feature type="compositionally biased region" description="Pro residues" evidence="4">
    <location>
        <begin position="423"/>
        <end position="436"/>
    </location>
</feature>
<name>A0A0F7SI06_PHARH</name>
<feature type="compositionally biased region" description="Low complexity" evidence="4">
    <location>
        <begin position="546"/>
        <end position="563"/>
    </location>
</feature>
<organism evidence="5">
    <name type="scientific">Phaffia rhodozyma</name>
    <name type="common">Yeast</name>
    <name type="synonym">Xanthophyllomyces dendrorhous</name>
    <dbReference type="NCBI Taxonomy" id="264483"/>
    <lineage>
        <taxon>Eukaryota</taxon>
        <taxon>Fungi</taxon>
        <taxon>Dikarya</taxon>
        <taxon>Basidiomycota</taxon>
        <taxon>Agaricomycotina</taxon>
        <taxon>Tremellomycetes</taxon>
        <taxon>Cystofilobasidiales</taxon>
        <taxon>Mrakiaceae</taxon>
        <taxon>Phaffia</taxon>
    </lineage>
</organism>
<dbReference type="PROSITE" id="PS50297">
    <property type="entry name" value="ANK_REP_REGION"/>
    <property type="match status" value="2"/>
</dbReference>
<feature type="repeat" description="ANK" evidence="3">
    <location>
        <begin position="125"/>
        <end position="157"/>
    </location>
</feature>
<dbReference type="PROSITE" id="PS50088">
    <property type="entry name" value="ANK_REPEAT"/>
    <property type="match status" value="2"/>
</dbReference>
<accession>A0A0F7SI06</accession>
<feature type="region of interest" description="Disordered" evidence="4">
    <location>
        <begin position="222"/>
        <end position="292"/>
    </location>
</feature>
<dbReference type="InterPro" id="IPR002110">
    <property type="entry name" value="Ankyrin_rpt"/>
</dbReference>
<dbReference type="Pfam" id="PF12796">
    <property type="entry name" value="Ank_2"/>
    <property type="match status" value="1"/>
</dbReference>
<feature type="compositionally biased region" description="Basic and acidic residues" evidence="4">
    <location>
        <begin position="579"/>
        <end position="597"/>
    </location>
</feature>
<dbReference type="Gene3D" id="1.25.40.20">
    <property type="entry name" value="Ankyrin repeat-containing domain"/>
    <property type="match status" value="1"/>
</dbReference>
<feature type="compositionally biased region" description="Polar residues" evidence="4">
    <location>
        <begin position="443"/>
        <end position="453"/>
    </location>
</feature>
<reference evidence="5" key="1">
    <citation type="submission" date="2014-08" db="EMBL/GenBank/DDBJ databases">
        <authorList>
            <person name="Sharma Rahul"/>
            <person name="Thines Marco"/>
        </authorList>
    </citation>
    <scope>NUCLEOTIDE SEQUENCE</scope>
</reference>
<evidence type="ECO:0000313" key="5">
    <source>
        <dbReference type="EMBL" id="CDZ98601.1"/>
    </source>
</evidence>
<dbReference type="EMBL" id="LN483345">
    <property type="protein sequence ID" value="CDZ98601.1"/>
    <property type="molecule type" value="Genomic_DNA"/>
</dbReference>
<feature type="repeat" description="ANK" evidence="3">
    <location>
        <begin position="158"/>
        <end position="190"/>
    </location>
</feature>
<feature type="compositionally biased region" description="Low complexity" evidence="4">
    <location>
        <begin position="495"/>
        <end position="506"/>
    </location>
</feature>
<feature type="compositionally biased region" description="Polar residues" evidence="4">
    <location>
        <begin position="374"/>
        <end position="386"/>
    </location>
</feature>
<dbReference type="SMART" id="SM00248">
    <property type="entry name" value="ANK"/>
    <property type="match status" value="3"/>
</dbReference>
<dbReference type="SUPFAM" id="SSF48403">
    <property type="entry name" value="Ankyrin repeat"/>
    <property type="match status" value="1"/>
</dbReference>
<dbReference type="AlphaFoldDB" id="A0A0F7SI06"/>
<evidence type="ECO:0000256" key="1">
    <source>
        <dbReference type="ARBA" id="ARBA00022737"/>
    </source>
</evidence>
<sequence length="632" mass="68618">MLSSRDPTVRLRRAVQEDNLPLVKRLVGRYDMRNTDKNMHTSLSWSAICGNEDMFEWLVVVAGHDDDELSRDSENNTLIHLLASLPSQLYTPPSRAHVFQHGAAIRMASIYYDRFSFVLDWANVGGKTGLHVAAQEGNEGFVKLLVDLGADFDLPDIFGNTPLHYASAWGHLDVVRLLISSGCQFAARNNDGFTASDFSYSAQLQKIIYELVRTQVTNKRLNRRNPQFPYGENVPERSNSVPSITPTFSTFPPPDSFRRTESETETEEEEQKQEREEGVEEEDEERGRQGDREVGAVIGFEGFQLGPPPTSQLGQFQSVFVPSLPSSSSRPSLSYLKIPNSNTNIDGKENDGSSSPPSPLTKRQPSTPPFIGTPSESAYATPISENPTSLPPTPSRSTYFPTSTSTILPLGGEGTTMQSLQPSRPPHSIPPSPTPPRVFKSSRLINESSTDSVPVSPIPLDNRTQKSPIGRSDVISSMSPPPAPEPVLTPSLPASSSSSSSFVVSSRPFGHQTHPHQDPPLTKRNSMTHLFKIGGHQSVPIQARAGPGSTSSRVSSSDGMSVGTSAGGGPSGKTTKRTRGSEDKGKEKEKDKDKEGGRWGSVGFGKSKTNGGSNTLVPPANMTRKGLWKPKG</sequence>
<evidence type="ECO:0000256" key="4">
    <source>
        <dbReference type="SAM" id="MobiDB-lite"/>
    </source>
</evidence>
<evidence type="ECO:0000256" key="2">
    <source>
        <dbReference type="ARBA" id="ARBA00023043"/>
    </source>
</evidence>
<proteinExistence type="predicted"/>
<feature type="compositionally biased region" description="Acidic residues" evidence="4">
    <location>
        <begin position="263"/>
        <end position="284"/>
    </location>
</feature>
<feature type="compositionally biased region" description="Low complexity" evidence="4">
    <location>
        <begin position="322"/>
        <end position="336"/>
    </location>
</feature>
<evidence type="ECO:0000256" key="3">
    <source>
        <dbReference type="PROSITE-ProRule" id="PRU00023"/>
    </source>
</evidence>
<dbReference type="InterPro" id="IPR036770">
    <property type="entry name" value="Ankyrin_rpt-contain_sf"/>
</dbReference>
<keyword evidence="1" id="KW-0677">Repeat</keyword>